<dbReference type="RefSeq" id="WP_185122281.1">
    <property type="nucleotide sequence ID" value="NZ_JACJVQ010000019.1"/>
</dbReference>
<sequence>MIHRWKKNVPLIAFLLLLPLTGCFGRSGYETIVISGTEFEQEMSEPGSPFQVQTIFRLPETLDSRTEWLGWLNEEDLAGLLPDDGGRAAEEAHRPNLLQRLAPPYDSPVPLVRAADYPPGMLQLSPDGQWLAGLAGKEFTLTAIPNQDVQRVDVNLNPSQEISSRTLRWSANDQYVSFMAAENGSNQAWIMVYDRTKGELQPIPINGNHKIEQPASVVLSDDGNRALIDDGTKVFMAKRNGTDFELQYDHASGATDSVWVDDDRFLFLGQDGTLYQYDDRNRDLSILLEKVGFFSLSPDRKSIAYTQLEKESVFAGKLQGNNILYLKSVYQGVIPEQLIWNRGGGALLIDGSKWYVSSDQTVPMPVPPESGVAQRQTLVVIFR</sequence>
<gene>
    <name evidence="1" type="ORF">H7B67_23460</name>
</gene>
<evidence type="ECO:0000313" key="1">
    <source>
        <dbReference type="EMBL" id="MBB6637096.1"/>
    </source>
</evidence>
<comment type="caution">
    <text evidence="1">The sequence shown here is derived from an EMBL/GenBank/DDBJ whole genome shotgun (WGS) entry which is preliminary data.</text>
</comment>
<evidence type="ECO:0000313" key="2">
    <source>
        <dbReference type="Proteomes" id="UP000535838"/>
    </source>
</evidence>
<protein>
    <recommendedName>
        <fullName evidence="3">WD40 repeat domain-containing protein</fullName>
    </recommendedName>
</protein>
<accession>A0A841T2L5</accession>
<dbReference type="Proteomes" id="UP000535838">
    <property type="component" value="Unassembled WGS sequence"/>
</dbReference>
<keyword evidence="2" id="KW-1185">Reference proteome</keyword>
<dbReference type="AlphaFoldDB" id="A0A841T2L5"/>
<proteinExistence type="predicted"/>
<dbReference type="Gene3D" id="2.120.10.30">
    <property type="entry name" value="TolB, C-terminal domain"/>
    <property type="match status" value="1"/>
</dbReference>
<dbReference type="InterPro" id="IPR011042">
    <property type="entry name" value="6-blade_b-propeller_TolB-like"/>
</dbReference>
<dbReference type="EMBL" id="JACJVQ010000019">
    <property type="protein sequence ID" value="MBB6637096.1"/>
    <property type="molecule type" value="Genomic_DNA"/>
</dbReference>
<dbReference type="SUPFAM" id="SSF69304">
    <property type="entry name" value="Tricorn protease N-terminal domain"/>
    <property type="match status" value="1"/>
</dbReference>
<name>A0A841T2L5_9BACL</name>
<reference evidence="1 2" key="1">
    <citation type="submission" date="2020-08" db="EMBL/GenBank/DDBJ databases">
        <title>Cohnella phylogeny.</title>
        <authorList>
            <person name="Dunlap C."/>
        </authorList>
    </citation>
    <scope>NUCLEOTIDE SEQUENCE [LARGE SCALE GENOMIC DNA]</scope>
    <source>
        <strain evidence="1 2">DSM 25241</strain>
    </source>
</reference>
<organism evidence="1 2">
    <name type="scientific">Cohnella thailandensis</name>
    <dbReference type="NCBI Taxonomy" id="557557"/>
    <lineage>
        <taxon>Bacteria</taxon>
        <taxon>Bacillati</taxon>
        <taxon>Bacillota</taxon>
        <taxon>Bacilli</taxon>
        <taxon>Bacillales</taxon>
        <taxon>Paenibacillaceae</taxon>
        <taxon>Cohnella</taxon>
    </lineage>
</organism>
<evidence type="ECO:0008006" key="3">
    <source>
        <dbReference type="Google" id="ProtNLM"/>
    </source>
</evidence>